<dbReference type="SUPFAM" id="SSF52799">
    <property type="entry name" value="(Phosphotyrosine protein) phosphatases II"/>
    <property type="match status" value="1"/>
</dbReference>
<dbReference type="PANTHER" id="PTHR31126:SF1">
    <property type="entry name" value="TYROSINE SPECIFIC PROTEIN PHOSPHATASES DOMAIN-CONTAINING PROTEIN"/>
    <property type="match status" value="1"/>
</dbReference>
<dbReference type="InterPro" id="IPR006311">
    <property type="entry name" value="TAT_signal"/>
</dbReference>
<dbReference type="InterPro" id="IPR029021">
    <property type="entry name" value="Prot-tyrosine_phosphatase-like"/>
</dbReference>
<evidence type="ECO:0008006" key="2">
    <source>
        <dbReference type="Google" id="ProtNLM"/>
    </source>
</evidence>
<dbReference type="GO" id="GO:0004721">
    <property type="term" value="F:phosphoprotein phosphatase activity"/>
    <property type="evidence" value="ECO:0007669"/>
    <property type="project" value="InterPro"/>
</dbReference>
<evidence type="ECO:0000313" key="1">
    <source>
        <dbReference type="EMBL" id="AWN00236.1"/>
    </source>
</evidence>
<protein>
    <recommendedName>
        <fullName evidence="2">Protein-tyrosine phosphatase</fullName>
    </recommendedName>
</protein>
<dbReference type="PROSITE" id="PS51318">
    <property type="entry name" value="TAT"/>
    <property type="match status" value="1"/>
</dbReference>
<dbReference type="AlphaFoldDB" id="A0A3G1QTG4"/>
<dbReference type="EMBL" id="KY931681">
    <property type="protein sequence ID" value="AWN00236.1"/>
    <property type="molecule type" value="Genomic_DNA"/>
</dbReference>
<dbReference type="PANTHER" id="PTHR31126">
    <property type="entry name" value="TYROSINE-PROTEIN PHOSPHATASE"/>
    <property type="match status" value="1"/>
</dbReference>
<sequence>MNNSSYMNNSSRLPRRAALLAAATLAVAAAASTASASTSPAGAARSAAQRGVHGLIPFTSASVAAGSTSGTLSVTWSAPHLRGGVAVFAGSSSTAQPHFLGFGSGGGSLTVTAAYGDWIRLVPTIGEPLVLTVRDLGLASDPNLRDIGGYRTTDGRWVRMGVVYRSQALSLSPADLAAVDSLGITADYDLRTTSEIAQSPDVVPAGATYTNLNVLADISLAPTLTSPASAEQYMEEMEQYFVTNSTAQAAFALLLTDIANSNGAVLYHCTAGKDRTGWATAVLLTLLGVPQDTVVQDYLLSNTYYFDSPAVQAELKAMPAAESAVYAPLLEVQASYLQAGFAQVTASYGSMYGYAVHGLGLSPRAIAKLRHKLLVG</sequence>
<dbReference type="Gene3D" id="3.90.190.10">
    <property type="entry name" value="Protein tyrosine phosphatase superfamily"/>
    <property type="match status" value="1"/>
</dbReference>
<accession>A0A3G1QTG4</accession>
<proteinExistence type="predicted"/>
<organism evidence="1">
    <name type="scientific">uncultured organism</name>
    <dbReference type="NCBI Taxonomy" id="155900"/>
    <lineage>
        <taxon>unclassified sequences</taxon>
        <taxon>environmental samples</taxon>
    </lineage>
</organism>
<dbReference type="Pfam" id="PF13350">
    <property type="entry name" value="Y_phosphatase3"/>
    <property type="match status" value="1"/>
</dbReference>
<dbReference type="InterPro" id="IPR026893">
    <property type="entry name" value="Tyr/Ser_Pase_IphP-type"/>
</dbReference>
<reference evidence="1" key="1">
    <citation type="submission" date="2017-04" db="EMBL/GenBank/DDBJ databases">
        <title>Identification of novel phosphatase/phytase genes by screening of metagenomic libraries derived from soil samples.</title>
        <authorList>
            <person name="Castillo Villamizar G.A."/>
            <person name="Nacke H."/>
            <person name="Bohning M."/>
            <person name="Gullans E."/>
            <person name="Keiser K."/>
            <person name="Daniel R."/>
        </authorList>
    </citation>
    <scope>NUCLEOTIDE SEQUENCE</scope>
</reference>
<name>A0A3G1QTG4_9ZZZZ</name>